<dbReference type="Proteomes" id="UP000235347">
    <property type="component" value="Unassembled WGS sequence"/>
</dbReference>
<accession>A0A2N7W9R2</accession>
<keyword evidence="4" id="KW-1185">Reference proteome</keyword>
<evidence type="ECO:0000256" key="1">
    <source>
        <dbReference type="ARBA" id="ARBA00009570"/>
    </source>
</evidence>
<dbReference type="CDD" id="cd00667">
    <property type="entry name" value="ring_hydroxylating_dioxygenases_beta"/>
    <property type="match status" value="1"/>
</dbReference>
<dbReference type="SUPFAM" id="SSF54427">
    <property type="entry name" value="NTF2-like"/>
    <property type="match status" value="1"/>
</dbReference>
<comment type="caution">
    <text evidence="3">The sequence shown here is derived from an EMBL/GenBank/DDBJ whole genome shotgun (WGS) entry which is preliminary data.</text>
</comment>
<dbReference type="EMBL" id="PNYB01000005">
    <property type="protein sequence ID" value="PMS26134.1"/>
    <property type="molecule type" value="Genomic_DNA"/>
</dbReference>
<dbReference type="Pfam" id="PF00866">
    <property type="entry name" value="Ring_hydroxyl_B"/>
    <property type="match status" value="1"/>
</dbReference>
<name>A0A2N7W9R2_9BURK</name>
<dbReference type="RefSeq" id="WP_102609230.1">
    <property type="nucleotide sequence ID" value="NZ_CADIKD010000008.1"/>
</dbReference>
<comment type="similarity">
    <text evidence="1">Belongs to the bacterial ring-hydroxylating dioxygenase beta subunit family.</text>
</comment>
<proteinExistence type="inferred from homology"/>
<evidence type="ECO:0000313" key="3">
    <source>
        <dbReference type="EMBL" id="PMS26134.1"/>
    </source>
</evidence>
<sequence>MTTPSNAAAPTVLRAAESAPRLTFDAYYELVSFYARYAAVLDQGDWDAWPEFFLDECVYKVVPRENHERGLPLAVMDFESKGMLKDRVYGIKETLFFDPYYQRHIVGMPLVHAIRGNLIEAEANYVVVRTKTEEIGDVYNVGRYLDRIRQTSRGLRLESRLCVYDSEMIANSLIYPI</sequence>
<dbReference type="InterPro" id="IPR032710">
    <property type="entry name" value="NTF2-like_dom_sf"/>
</dbReference>
<dbReference type="AlphaFoldDB" id="A0A2N7W9R2"/>
<gene>
    <name evidence="3" type="ORF">C0Z19_07820</name>
</gene>
<dbReference type="GO" id="GO:0016491">
    <property type="term" value="F:oxidoreductase activity"/>
    <property type="evidence" value="ECO:0007669"/>
    <property type="project" value="UniProtKB-KW"/>
</dbReference>
<reference evidence="3 4" key="1">
    <citation type="submission" date="2018-01" db="EMBL/GenBank/DDBJ databases">
        <title>Whole genome analyses suggest that Burkholderia sensu lato contains two further novel genera in the rhizoxinica-symbiotica group Mycetohabitans gen. nov., and Trinickia gen. nov.: implications for the evolution of diazotrophy and nodulation in the Burkholderiaceae.</title>
        <authorList>
            <person name="Estrada-de los Santos P."/>
            <person name="Palmer M."/>
            <person name="Chavez-Ramirez B."/>
            <person name="Beukes C."/>
            <person name="Steenkamp E.T."/>
            <person name="Hirsch A.M."/>
            <person name="Manyaka P."/>
            <person name="Maluk M."/>
            <person name="Lafos M."/>
            <person name="Crook M."/>
            <person name="Gross E."/>
            <person name="Simon M.F."/>
            <person name="Bueno dos Reis Junior F."/>
            <person name="Poole P.S."/>
            <person name="Venter S.N."/>
            <person name="James E.K."/>
        </authorList>
    </citation>
    <scope>NUCLEOTIDE SEQUENCE [LARGE SCALE GENOMIC DNA]</scope>
    <source>
        <strain evidence="3 4">GP25-8</strain>
    </source>
</reference>
<keyword evidence="2" id="KW-0560">Oxidoreductase</keyword>
<protein>
    <submittedName>
        <fullName evidence="3">Salicylate hydroxylase</fullName>
    </submittedName>
</protein>
<dbReference type="Gene3D" id="3.10.450.50">
    <property type="match status" value="1"/>
</dbReference>
<dbReference type="InterPro" id="IPR000391">
    <property type="entry name" value="Rng_hydr_dOase-bsu"/>
</dbReference>
<organism evidence="3 4">
    <name type="scientific">Trinickia soli</name>
    <dbReference type="NCBI Taxonomy" id="380675"/>
    <lineage>
        <taxon>Bacteria</taxon>
        <taxon>Pseudomonadati</taxon>
        <taxon>Pseudomonadota</taxon>
        <taxon>Betaproteobacteria</taxon>
        <taxon>Burkholderiales</taxon>
        <taxon>Burkholderiaceae</taxon>
        <taxon>Trinickia</taxon>
    </lineage>
</organism>
<evidence type="ECO:0000256" key="2">
    <source>
        <dbReference type="ARBA" id="ARBA00023002"/>
    </source>
</evidence>
<evidence type="ECO:0000313" key="4">
    <source>
        <dbReference type="Proteomes" id="UP000235347"/>
    </source>
</evidence>